<evidence type="ECO:0000313" key="2">
    <source>
        <dbReference type="Proteomes" id="UP000199323"/>
    </source>
</evidence>
<dbReference type="EMBL" id="FONG01000008">
    <property type="protein sequence ID" value="SFF12232.1"/>
    <property type="molecule type" value="Genomic_DNA"/>
</dbReference>
<sequence>MVRFLRVSSMPFGVLLWVRPVRSGHVVYVTDQLLAGLVPPWREPVTKGR</sequence>
<reference evidence="1 2" key="1">
    <citation type="submission" date="2016-10" db="EMBL/GenBank/DDBJ databases">
        <authorList>
            <person name="de Groot N.N."/>
        </authorList>
    </citation>
    <scope>NUCLEOTIDE SEQUENCE [LARGE SCALE GENOMIC DNA]</scope>
    <source>
        <strain evidence="1 2">CGMCC 4.3510</strain>
    </source>
</reference>
<evidence type="ECO:0000313" key="1">
    <source>
        <dbReference type="EMBL" id="SFF12232.1"/>
    </source>
</evidence>
<organism evidence="1 2">
    <name type="scientific">Actinacidiphila alni</name>
    <dbReference type="NCBI Taxonomy" id="380248"/>
    <lineage>
        <taxon>Bacteria</taxon>
        <taxon>Bacillati</taxon>
        <taxon>Actinomycetota</taxon>
        <taxon>Actinomycetes</taxon>
        <taxon>Kitasatosporales</taxon>
        <taxon>Streptomycetaceae</taxon>
        <taxon>Actinacidiphila</taxon>
    </lineage>
</organism>
<accession>A0A1I2G3V6</accession>
<proteinExistence type="predicted"/>
<protein>
    <submittedName>
        <fullName evidence="1">Uncharacterized protein</fullName>
    </submittedName>
</protein>
<name>A0A1I2G3V6_9ACTN</name>
<dbReference type="Proteomes" id="UP000199323">
    <property type="component" value="Unassembled WGS sequence"/>
</dbReference>
<gene>
    <name evidence="1" type="ORF">SAMN05216251_108256</name>
</gene>
<dbReference type="AlphaFoldDB" id="A0A1I2G3V6"/>
<keyword evidence="2" id="KW-1185">Reference proteome</keyword>